<dbReference type="InterPro" id="IPR036249">
    <property type="entry name" value="Thioredoxin-like_sf"/>
</dbReference>
<dbReference type="PROSITE" id="PS51352">
    <property type="entry name" value="THIOREDOXIN_2"/>
    <property type="match status" value="1"/>
</dbReference>
<keyword evidence="1" id="KW-1015">Disulfide bond</keyword>
<dbReference type="CDD" id="cd02966">
    <property type="entry name" value="TlpA_like_family"/>
    <property type="match status" value="1"/>
</dbReference>
<dbReference type="PANTHER" id="PTHR42852:SF13">
    <property type="entry name" value="PROTEIN DIPZ"/>
    <property type="match status" value="1"/>
</dbReference>
<keyword evidence="4" id="KW-1185">Reference proteome</keyword>
<dbReference type="Gene3D" id="3.40.30.10">
    <property type="entry name" value="Glutaredoxin"/>
    <property type="match status" value="1"/>
</dbReference>
<dbReference type="PANTHER" id="PTHR42852">
    <property type="entry name" value="THIOL:DISULFIDE INTERCHANGE PROTEIN DSBE"/>
    <property type="match status" value="1"/>
</dbReference>
<evidence type="ECO:0000259" key="2">
    <source>
        <dbReference type="PROSITE" id="PS51352"/>
    </source>
</evidence>
<dbReference type="AlphaFoldDB" id="A0A3D9IAF0"/>
<comment type="caution">
    <text evidence="3">The sequence shown here is derived from an EMBL/GenBank/DDBJ whole genome shotgun (WGS) entry which is preliminary data.</text>
</comment>
<dbReference type="InterPro" id="IPR000866">
    <property type="entry name" value="AhpC/TSA"/>
</dbReference>
<proteinExistence type="predicted"/>
<dbReference type="EMBL" id="QRDY01000008">
    <property type="protein sequence ID" value="RED58640.1"/>
    <property type="molecule type" value="Genomic_DNA"/>
</dbReference>
<evidence type="ECO:0000313" key="3">
    <source>
        <dbReference type="EMBL" id="RED58640.1"/>
    </source>
</evidence>
<name>A0A3D9IAF0_9BACL</name>
<dbReference type="InterPro" id="IPR013766">
    <property type="entry name" value="Thioredoxin_domain"/>
</dbReference>
<accession>A0A3D9IAF0</accession>
<protein>
    <submittedName>
        <fullName evidence="3">Peroxiredoxin</fullName>
    </submittedName>
</protein>
<dbReference type="SUPFAM" id="SSF52833">
    <property type="entry name" value="Thioredoxin-like"/>
    <property type="match status" value="1"/>
</dbReference>
<evidence type="ECO:0000256" key="1">
    <source>
        <dbReference type="ARBA" id="ARBA00023157"/>
    </source>
</evidence>
<feature type="domain" description="Thioredoxin" evidence="2">
    <location>
        <begin position="60"/>
        <end position="197"/>
    </location>
</feature>
<dbReference type="Proteomes" id="UP000256869">
    <property type="component" value="Unassembled WGS sequence"/>
</dbReference>
<gene>
    <name evidence="3" type="ORF">DFP95_108167</name>
</gene>
<evidence type="ECO:0000313" key="4">
    <source>
        <dbReference type="Proteomes" id="UP000256869"/>
    </source>
</evidence>
<sequence>MKKNSILWGAVLIFILISVYVSRNHSISSPDALPSSQVVQAQNANGSDIAVQEEIVANVSDTREQAIDFTLTDLDGNEVKLSDYRGKKVYINFWATWCKWCKKEMPDIEKIYQAHQGGDLVVLALSVGEDRDKVSSYIEEHGYPFKVLLDPDKSVALKYDIKPIPVSIFVDKEGYIAYRKLGAMTEAEMIAVIEGLA</sequence>
<dbReference type="Pfam" id="PF00578">
    <property type="entry name" value="AhpC-TSA"/>
    <property type="match status" value="1"/>
</dbReference>
<reference evidence="3 4" key="1">
    <citation type="submission" date="2018-07" db="EMBL/GenBank/DDBJ databases">
        <title>Genomic Encyclopedia of Type Strains, Phase III (KMG-III): the genomes of soil and plant-associated and newly described type strains.</title>
        <authorList>
            <person name="Whitman W."/>
        </authorList>
    </citation>
    <scope>NUCLEOTIDE SEQUENCE [LARGE SCALE GENOMIC DNA]</scope>
    <source>
        <strain evidence="3 4">CECT 8236</strain>
    </source>
</reference>
<dbReference type="GO" id="GO:0016491">
    <property type="term" value="F:oxidoreductase activity"/>
    <property type="evidence" value="ECO:0007669"/>
    <property type="project" value="InterPro"/>
</dbReference>
<organism evidence="3 4">
    <name type="scientific">Cohnella lupini</name>
    <dbReference type="NCBI Taxonomy" id="1294267"/>
    <lineage>
        <taxon>Bacteria</taxon>
        <taxon>Bacillati</taxon>
        <taxon>Bacillota</taxon>
        <taxon>Bacilli</taxon>
        <taxon>Bacillales</taxon>
        <taxon>Paenibacillaceae</taxon>
        <taxon>Cohnella</taxon>
    </lineage>
</organism>
<dbReference type="RefSeq" id="WP_115993614.1">
    <property type="nucleotide sequence ID" value="NZ_QRDY01000008.1"/>
</dbReference>
<dbReference type="InterPro" id="IPR050553">
    <property type="entry name" value="Thioredoxin_ResA/DsbE_sf"/>
</dbReference>
<dbReference type="OrthoDB" id="25753at2"/>
<dbReference type="GO" id="GO:0016209">
    <property type="term" value="F:antioxidant activity"/>
    <property type="evidence" value="ECO:0007669"/>
    <property type="project" value="InterPro"/>
</dbReference>